<accession>A0A4R2IHP8</accession>
<dbReference type="InterPro" id="IPR013324">
    <property type="entry name" value="RNA_pol_sigma_r3/r4-like"/>
</dbReference>
<dbReference type="InterPro" id="IPR011517">
    <property type="entry name" value="RNA_pol_sigma70_ECF-like"/>
</dbReference>
<dbReference type="NCBIfam" id="TIGR02999">
    <property type="entry name" value="Sig-70_X6"/>
    <property type="match status" value="1"/>
</dbReference>
<dbReference type="PANTHER" id="PTHR43133:SF39">
    <property type="entry name" value="SIMILAR TO RNA POLYMERASE SIGMA-E FACTOR"/>
    <property type="match status" value="1"/>
</dbReference>
<dbReference type="InterPro" id="IPR039425">
    <property type="entry name" value="RNA_pol_sigma-70-like"/>
</dbReference>
<dbReference type="Gene3D" id="1.10.1740.10">
    <property type="match status" value="1"/>
</dbReference>
<dbReference type="InterPro" id="IPR014284">
    <property type="entry name" value="RNA_pol_sigma-70_dom"/>
</dbReference>
<dbReference type="OrthoDB" id="5954738at2"/>
<organism evidence="6 7">
    <name type="scientific">Dokdonella fugitiva</name>
    <dbReference type="NCBI Taxonomy" id="328517"/>
    <lineage>
        <taxon>Bacteria</taxon>
        <taxon>Pseudomonadati</taxon>
        <taxon>Pseudomonadota</taxon>
        <taxon>Gammaproteobacteria</taxon>
        <taxon>Lysobacterales</taxon>
        <taxon>Rhodanobacteraceae</taxon>
        <taxon>Dokdonella</taxon>
    </lineage>
</organism>
<dbReference type="Pfam" id="PF07638">
    <property type="entry name" value="Sigma70_ECF"/>
    <property type="match status" value="1"/>
</dbReference>
<gene>
    <name evidence="6" type="ORF">EV148_101763</name>
</gene>
<dbReference type="InterPro" id="IPR036388">
    <property type="entry name" value="WH-like_DNA-bd_sf"/>
</dbReference>
<dbReference type="PANTHER" id="PTHR43133">
    <property type="entry name" value="RNA POLYMERASE ECF-TYPE SIGMA FACTO"/>
    <property type="match status" value="1"/>
</dbReference>
<proteinExistence type="inferred from homology"/>
<dbReference type="RefSeq" id="WP_158287303.1">
    <property type="nucleotide sequence ID" value="NZ_JACGXM010000002.1"/>
</dbReference>
<keyword evidence="7" id="KW-1185">Reference proteome</keyword>
<sequence>MAEAPADHEVTRLIAAWREGDEGAREALVERVYANVRAIAAQSLRQMPGATLSATDLAHEALIRLLGSDAAWSDRRHFFHVAAQATRQILVDAARQRLASKRGGGAEKVELDAALGVAANDGDAELVRIDDALRDLQQSDARRAQMIELVYFGGLSRIEVAQALQVSEGTVDRDLRLARAWLRAALEA</sequence>
<name>A0A4R2IHP8_9GAMM</name>
<evidence type="ECO:0000256" key="4">
    <source>
        <dbReference type="ARBA" id="ARBA00023163"/>
    </source>
</evidence>
<dbReference type="Proteomes" id="UP000294862">
    <property type="component" value="Unassembled WGS sequence"/>
</dbReference>
<evidence type="ECO:0000259" key="5">
    <source>
        <dbReference type="Pfam" id="PF07638"/>
    </source>
</evidence>
<keyword evidence="3" id="KW-0731">Sigma factor</keyword>
<dbReference type="NCBIfam" id="TIGR02937">
    <property type="entry name" value="sigma70-ECF"/>
    <property type="match status" value="1"/>
</dbReference>
<evidence type="ECO:0000256" key="3">
    <source>
        <dbReference type="ARBA" id="ARBA00023082"/>
    </source>
</evidence>
<dbReference type="InterPro" id="IPR053812">
    <property type="entry name" value="HTH_Sigma70_ECF-like"/>
</dbReference>
<evidence type="ECO:0000313" key="6">
    <source>
        <dbReference type="EMBL" id="TCO43339.1"/>
    </source>
</evidence>
<dbReference type="Gene3D" id="1.10.10.10">
    <property type="entry name" value="Winged helix-like DNA-binding domain superfamily/Winged helix DNA-binding domain"/>
    <property type="match status" value="1"/>
</dbReference>
<comment type="caution">
    <text evidence="6">The sequence shown here is derived from an EMBL/GenBank/DDBJ whole genome shotgun (WGS) entry which is preliminary data.</text>
</comment>
<feature type="domain" description="RNA polymerase sigma-70 ECF-like HTH" evidence="5">
    <location>
        <begin position="8"/>
        <end position="187"/>
    </location>
</feature>
<keyword evidence="2" id="KW-0805">Transcription regulation</keyword>
<evidence type="ECO:0000256" key="1">
    <source>
        <dbReference type="ARBA" id="ARBA00010641"/>
    </source>
</evidence>
<keyword evidence="4" id="KW-0804">Transcription</keyword>
<dbReference type="InterPro" id="IPR013325">
    <property type="entry name" value="RNA_pol_sigma_r2"/>
</dbReference>
<reference evidence="6 7" key="1">
    <citation type="journal article" date="2015" name="Stand. Genomic Sci.">
        <title>Genomic Encyclopedia of Bacterial and Archaeal Type Strains, Phase III: the genomes of soil and plant-associated and newly described type strains.</title>
        <authorList>
            <person name="Whitman W.B."/>
            <person name="Woyke T."/>
            <person name="Klenk H.P."/>
            <person name="Zhou Y."/>
            <person name="Lilburn T.G."/>
            <person name="Beck B.J."/>
            <person name="De Vos P."/>
            <person name="Vandamme P."/>
            <person name="Eisen J.A."/>
            <person name="Garrity G."/>
            <person name="Hugenholtz P."/>
            <person name="Kyrpides N.C."/>
        </authorList>
    </citation>
    <scope>NUCLEOTIDE SEQUENCE [LARGE SCALE GENOMIC DNA]</scope>
    <source>
        <strain evidence="6 7">A3</strain>
    </source>
</reference>
<comment type="similarity">
    <text evidence="1">Belongs to the sigma-70 factor family. ECF subfamily.</text>
</comment>
<dbReference type="SUPFAM" id="SSF88946">
    <property type="entry name" value="Sigma2 domain of RNA polymerase sigma factors"/>
    <property type="match status" value="1"/>
</dbReference>
<dbReference type="AlphaFoldDB" id="A0A4R2IHP8"/>
<dbReference type="EMBL" id="SLWQ01000001">
    <property type="protein sequence ID" value="TCO43339.1"/>
    <property type="molecule type" value="Genomic_DNA"/>
</dbReference>
<dbReference type="SUPFAM" id="SSF88659">
    <property type="entry name" value="Sigma3 and sigma4 domains of RNA polymerase sigma factors"/>
    <property type="match status" value="1"/>
</dbReference>
<dbReference type="GO" id="GO:0006352">
    <property type="term" value="P:DNA-templated transcription initiation"/>
    <property type="evidence" value="ECO:0007669"/>
    <property type="project" value="InterPro"/>
</dbReference>
<evidence type="ECO:0000313" key="7">
    <source>
        <dbReference type="Proteomes" id="UP000294862"/>
    </source>
</evidence>
<protein>
    <submittedName>
        <fullName evidence="6">RNA polymerase sigma factor (TIGR02999 family)</fullName>
    </submittedName>
</protein>
<evidence type="ECO:0000256" key="2">
    <source>
        <dbReference type="ARBA" id="ARBA00023015"/>
    </source>
</evidence>
<dbReference type="GO" id="GO:0016987">
    <property type="term" value="F:sigma factor activity"/>
    <property type="evidence" value="ECO:0007669"/>
    <property type="project" value="UniProtKB-KW"/>
</dbReference>